<sequence length="332" mass="37336">MNASIQPQSTPVYRENVITTKHGWSRQLLLLLVVQVLLVIGIYAYQHQAQPQLEAQALLDMNIDSVDKWVISDASNSVTLVKSANVWQLPELHQLPVEAQKLDSLLDKLKGTKLTWPVATTESSHERFEVAESKFQRRISLFAGDKKLGDIFFGTSPGFKKVHLRRAGEKAVYAVELSSFEFSTTDKDWLETELLAAKQPRQIRGSDYQLQQEGDNWRFADDASAKVDNNKARALVDALSGFMVQEVAVGKPEGEAIRLEVNTAAGEWQYEFIKAGDDYFVRRNDRDLFFKVSAYEFERIAQIKKADLLEPVTPAEEGAVAGQETVTEENAD</sequence>
<accession>B3PBN2</accession>
<dbReference type="Proteomes" id="UP000001036">
    <property type="component" value="Chromosome"/>
</dbReference>
<keyword evidence="1" id="KW-1133">Transmembrane helix</keyword>
<reference evidence="3 4" key="1">
    <citation type="journal article" date="2008" name="J. Bacteriol.">
        <title>Insights into plant cell wall degradation from the genome sequence of the soil bacterium Cellvibrio japonicus.</title>
        <authorList>
            <person name="Deboy R.T."/>
            <person name="Mongodin E.F."/>
            <person name="Fouts D.E."/>
            <person name="Tailford L.E."/>
            <person name="Khouri H."/>
            <person name="Emerson J.B."/>
            <person name="Mohamoud Y."/>
            <person name="Watkins K."/>
            <person name="Henrissat B."/>
            <person name="Gilbert H.J."/>
            <person name="Nelson K.E."/>
        </authorList>
    </citation>
    <scope>NUCLEOTIDE SEQUENCE [LARGE SCALE GENOMIC DNA]</scope>
    <source>
        <strain evidence="3 4">Ueda107</strain>
    </source>
</reference>
<feature type="domain" description="DUF4340" evidence="2">
    <location>
        <begin position="87"/>
        <end position="256"/>
    </location>
</feature>
<dbReference type="OrthoDB" id="5431982at2"/>
<proteinExistence type="predicted"/>
<dbReference type="AlphaFoldDB" id="B3PBN2"/>
<protein>
    <recommendedName>
        <fullName evidence="2">DUF4340 domain-containing protein</fullName>
    </recommendedName>
</protein>
<evidence type="ECO:0000259" key="2">
    <source>
        <dbReference type="Pfam" id="PF14238"/>
    </source>
</evidence>
<name>B3PBN2_CELJU</name>
<organism evidence="3 4">
    <name type="scientific">Cellvibrio japonicus (strain Ueda107)</name>
    <name type="common">Pseudomonas fluorescens subsp. cellulosa</name>
    <dbReference type="NCBI Taxonomy" id="498211"/>
    <lineage>
        <taxon>Bacteria</taxon>
        <taxon>Pseudomonadati</taxon>
        <taxon>Pseudomonadota</taxon>
        <taxon>Gammaproteobacteria</taxon>
        <taxon>Cellvibrionales</taxon>
        <taxon>Cellvibrionaceae</taxon>
        <taxon>Cellvibrio</taxon>
    </lineage>
</organism>
<dbReference type="InterPro" id="IPR025641">
    <property type="entry name" value="DUF4340"/>
</dbReference>
<evidence type="ECO:0000256" key="1">
    <source>
        <dbReference type="SAM" id="Phobius"/>
    </source>
</evidence>
<keyword evidence="1" id="KW-0472">Membrane</keyword>
<dbReference type="EMBL" id="CP000934">
    <property type="protein sequence ID" value="ACE85583.1"/>
    <property type="molecule type" value="Genomic_DNA"/>
</dbReference>
<dbReference type="Pfam" id="PF14238">
    <property type="entry name" value="DUF4340"/>
    <property type="match status" value="1"/>
</dbReference>
<keyword evidence="1" id="KW-0812">Transmembrane</keyword>
<dbReference type="RefSeq" id="WP_012486744.1">
    <property type="nucleotide sequence ID" value="NC_010995.1"/>
</dbReference>
<feature type="transmembrane region" description="Helical" evidence="1">
    <location>
        <begin position="28"/>
        <end position="45"/>
    </location>
</feature>
<dbReference type="STRING" id="498211.CJA_1096"/>
<keyword evidence="4" id="KW-1185">Reference proteome</keyword>
<dbReference type="HOGENOM" id="CLU_060896_0_0_6"/>
<dbReference type="KEGG" id="cja:CJA_1096"/>
<dbReference type="eggNOG" id="ENOG5031F07">
    <property type="taxonomic scope" value="Bacteria"/>
</dbReference>
<evidence type="ECO:0000313" key="4">
    <source>
        <dbReference type="Proteomes" id="UP000001036"/>
    </source>
</evidence>
<evidence type="ECO:0000313" key="3">
    <source>
        <dbReference type="EMBL" id="ACE85583.1"/>
    </source>
</evidence>
<gene>
    <name evidence="3" type="ordered locus">CJA_1096</name>
</gene>